<dbReference type="OrthoDB" id="413313at2759"/>
<reference evidence="1" key="1">
    <citation type="submission" date="2020-11" db="EMBL/GenBank/DDBJ databases">
        <authorList>
            <person name="Tran Van P."/>
        </authorList>
    </citation>
    <scope>NUCLEOTIDE SEQUENCE</scope>
</reference>
<organism evidence="1">
    <name type="scientific">Cyprideis torosa</name>
    <dbReference type="NCBI Taxonomy" id="163714"/>
    <lineage>
        <taxon>Eukaryota</taxon>
        <taxon>Metazoa</taxon>
        <taxon>Ecdysozoa</taxon>
        <taxon>Arthropoda</taxon>
        <taxon>Crustacea</taxon>
        <taxon>Oligostraca</taxon>
        <taxon>Ostracoda</taxon>
        <taxon>Podocopa</taxon>
        <taxon>Podocopida</taxon>
        <taxon>Cytherocopina</taxon>
        <taxon>Cytheroidea</taxon>
        <taxon>Cytherideidae</taxon>
        <taxon>Cyprideis</taxon>
    </lineage>
</organism>
<accession>A0A7R8WL71</accession>
<dbReference type="AlphaFoldDB" id="A0A7R8WL71"/>
<proteinExistence type="predicted"/>
<evidence type="ECO:0000313" key="1">
    <source>
        <dbReference type="EMBL" id="CAD7233832.1"/>
    </source>
</evidence>
<dbReference type="EMBL" id="OB667065">
    <property type="protein sequence ID" value="CAD7233832.1"/>
    <property type="molecule type" value="Genomic_DNA"/>
</dbReference>
<protein>
    <submittedName>
        <fullName evidence="1">Uncharacterized protein</fullName>
    </submittedName>
</protein>
<name>A0A7R8WL71_9CRUS</name>
<gene>
    <name evidence="1" type="ORF">CTOB1V02_LOCUS11651</name>
</gene>
<sequence length="190" mass="21011">MVDPGAGPVRLAMDSGGFSFFSLSHSSLEYSIASSTWADKQTSSQVGTAVVLTQWITVSWTNYWSNRPPKCVKGPYHGSKSSMAIIFDSEAKPVNELEMSTVHSQIFSTCQTVRHGEYALKNSDVVNVHCIGDTGLHYESTELGVAPSKRTDIGWEFTPKKNMGLSVLILLYDCMSRHLFEKKLPKTLDL</sequence>